<dbReference type="InterPro" id="IPR000073">
    <property type="entry name" value="AB_hydrolase_1"/>
</dbReference>
<dbReference type="PRINTS" id="PR00111">
    <property type="entry name" value="ABHYDROLASE"/>
</dbReference>
<name>A0A938XS26_9BACL</name>
<dbReference type="InterPro" id="IPR029058">
    <property type="entry name" value="AB_hydrolase_fold"/>
</dbReference>
<dbReference type="Proteomes" id="UP000717624">
    <property type="component" value="Unassembled WGS sequence"/>
</dbReference>
<dbReference type="Pfam" id="PF00561">
    <property type="entry name" value="Abhydrolase_1"/>
    <property type="match status" value="1"/>
</dbReference>
<dbReference type="PANTHER" id="PTHR43194">
    <property type="entry name" value="HYDROLASE ALPHA/BETA FOLD FAMILY"/>
    <property type="match status" value="1"/>
</dbReference>
<dbReference type="RefSeq" id="WP_204516596.1">
    <property type="nucleotide sequence ID" value="NZ_BAABIN010000009.1"/>
</dbReference>
<dbReference type="AlphaFoldDB" id="A0A938XS26"/>
<gene>
    <name evidence="2" type="ORF">JOD01_000463</name>
</gene>
<organism evidence="2 3">
    <name type="scientific">Brevibacillus fulvus</name>
    <dbReference type="NCBI Taxonomy" id="1125967"/>
    <lineage>
        <taxon>Bacteria</taxon>
        <taxon>Bacillati</taxon>
        <taxon>Bacillota</taxon>
        <taxon>Bacilli</taxon>
        <taxon>Bacillales</taxon>
        <taxon>Paenibacillaceae</taxon>
        <taxon>Brevibacillus</taxon>
    </lineage>
</organism>
<dbReference type="SUPFAM" id="SSF53474">
    <property type="entry name" value="alpha/beta-Hydrolases"/>
    <property type="match status" value="1"/>
</dbReference>
<reference evidence="2" key="1">
    <citation type="submission" date="2021-01" db="EMBL/GenBank/DDBJ databases">
        <title>Genomic Encyclopedia of Type Strains, Phase IV (KMG-IV): sequencing the most valuable type-strain genomes for metagenomic binning, comparative biology and taxonomic classification.</title>
        <authorList>
            <person name="Goeker M."/>
        </authorList>
    </citation>
    <scope>NUCLEOTIDE SEQUENCE</scope>
    <source>
        <strain evidence="2">DSM 25523</strain>
    </source>
</reference>
<dbReference type="Gene3D" id="3.40.50.1820">
    <property type="entry name" value="alpha/beta hydrolase"/>
    <property type="match status" value="1"/>
</dbReference>
<dbReference type="InterPro" id="IPR050228">
    <property type="entry name" value="Carboxylesterase_BioH"/>
</dbReference>
<sequence>MKDPVTGRYVEIQVRSRNYRVYYESAGQGVPLVCLHTAGADSRQFQEILRDRQLISRFQVIAFDLPFHGRSMPPEGWWLEPYRLTTDLYVEFIMAFLQAAEIERPLMMGCSMGGNITLELAYRYPEKFRGVISLEAAAATRGRFNDYLFHPQVNGGEMCATNVYGLMAPQSPEHLRRDVWWIYSQGAPGVYYGDIFFYSEDWDATDRVGNIDTNKCPVYLFTGEYDYSCSPEMSSRTAKRIPGAEFQVMREIGHFPMSENPALLMEYLWPVLDKFCNK</sequence>
<proteinExistence type="predicted"/>
<dbReference type="PANTHER" id="PTHR43194:SF2">
    <property type="entry name" value="PEROXISOMAL MEMBRANE PROTEIN LPX1"/>
    <property type="match status" value="1"/>
</dbReference>
<evidence type="ECO:0000259" key="1">
    <source>
        <dbReference type="Pfam" id="PF00561"/>
    </source>
</evidence>
<feature type="domain" description="AB hydrolase-1" evidence="1">
    <location>
        <begin position="31"/>
        <end position="136"/>
    </location>
</feature>
<evidence type="ECO:0000313" key="2">
    <source>
        <dbReference type="EMBL" id="MBM7588877.1"/>
    </source>
</evidence>
<dbReference type="EMBL" id="JAFBEB010000001">
    <property type="protein sequence ID" value="MBM7588877.1"/>
    <property type="molecule type" value="Genomic_DNA"/>
</dbReference>
<evidence type="ECO:0000313" key="3">
    <source>
        <dbReference type="Proteomes" id="UP000717624"/>
    </source>
</evidence>
<protein>
    <submittedName>
        <fullName evidence="2">Pimeloyl-ACP methyl ester carboxylesterase</fullName>
    </submittedName>
</protein>
<keyword evidence="3" id="KW-1185">Reference proteome</keyword>
<accession>A0A938XS26</accession>
<comment type="caution">
    <text evidence="2">The sequence shown here is derived from an EMBL/GenBank/DDBJ whole genome shotgun (WGS) entry which is preliminary data.</text>
</comment>